<keyword evidence="2" id="KW-1185">Reference proteome</keyword>
<name>A0ABT2V1H8_9FIRM</name>
<dbReference type="Gene3D" id="2.60.40.10">
    <property type="entry name" value="Immunoglobulins"/>
    <property type="match status" value="1"/>
</dbReference>
<organism evidence="1 2">
    <name type="scientific">Alitiscatomonas aceti</name>
    <dbReference type="NCBI Taxonomy" id="2981724"/>
    <lineage>
        <taxon>Bacteria</taxon>
        <taxon>Bacillati</taxon>
        <taxon>Bacillota</taxon>
        <taxon>Clostridia</taxon>
        <taxon>Lachnospirales</taxon>
        <taxon>Lachnospiraceae</taxon>
        <taxon>Alitiscatomonas</taxon>
    </lineage>
</organism>
<gene>
    <name evidence="1" type="ORF">OCV69_12535</name>
</gene>
<protein>
    <submittedName>
        <fullName evidence="1">Fibronectin type III domain-containing protein</fullName>
    </submittedName>
</protein>
<accession>A0ABT2V1H8</accession>
<dbReference type="SUPFAM" id="SSF49265">
    <property type="entry name" value="Fibronectin type III"/>
    <property type="match status" value="1"/>
</dbReference>
<evidence type="ECO:0000313" key="2">
    <source>
        <dbReference type="Proteomes" id="UP001652395"/>
    </source>
</evidence>
<proteinExistence type="predicted"/>
<sequence>MAKAVIMGGGGGGVSSDELTAARGDVLKGKTAVTSDSNDEPVEGTLDLTGDAADSHVLTGKTYYNKDPKTRRTGTMPNRGAVAQELAAGGSYTVLEGYHNGAGKVTAKSLASQTGGATAADGDVLSGRTYWKDGVKRTGSMANQGAKTAALNAGGSYAIPAGYHNGSGRVTANSLASQTSANAAAGHILSGKTAWVNGVKVTGTLAVQSAISFSVAALSHDKIRISWKNPAKGPWQGVFIQMSASGNPGTGGGTRVYTGAGNNPNQAGGSNYVDIGGLSPNTTYYFTCTSYCDALGWGNSYNLNARTTYVYLYNRGNNIAGFKKTSSASNTTFESDRISIKNTMPPILKSSLEYDLSKYSKLKMRCNVTGGRYSYYQFRSWLIVNGSTFRLDSPKILQKGDQVTETNRETSTWKSTWEKTGLIQVNVGSYNGTGESSASGTVTADIYEIWLE</sequence>
<dbReference type="Proteomes" id="UP001652395">
    <property type="component" value="Unassembled WGS sequence"/>
</dbReference>
<reference evidence="1 2" key="1">
    <citation type="journal article" date="2021" name="ISME Commun">
        <title>Automated analysis of genomic sequences facilitates high-throughput and comprehensive description of bacteria.</title>
        <authorList>
            <person name="Hitch T.C.A."/>
        </authorList>
    </citation>
    <scope>NUCLEOTIDE SEQUENCE [LARGE SCALE GENOMIC DNA]</scope>
    <source>
        <strain evidence="2">f_CCE</strain>
    </source>
</reference>
<dbReference type="InterPro" id="IPR013783">
    <property type="entry name" value="Ig-like_fold"/>
</dbReference>
<evidence type="ECO:0000313" key="1">
    <source>
        <dbReference type="EMBL" id="MCU6800747.1"/>
    </source>
</evidence>
<dbReference type="RefSeq" id="WP_158359478.1">
    <property type="nucleotide sequence ID" value="NZ_JAOQJF010000029.1"/>
</dbReference>
<comment type="caution">
    <text evidence="1">The sequence shown here is derived from an EMBL/GenBank/DDBJ whole genome shotgun (WGS) entry which is preliminary data.</text>
</comment>
<dbReference type="EMBL" id="JAOQJF010000029">
    <property type="protein sequence ID" value="MCU6800747.1"/>
    <property type="molecule type" value="Genomic_DNA"/>
</dbReference>
<dbReference type="InterPro" id="IPR036116">
    <property type="entry name" value="FN3_sf"/>
</dbReference>